<comment type="caution">
    <text evidence="1">The sequence shown here is derived from an EMBL/GenBank/DDBJ whole genome shotgun (WGS) entry which is preliminary data.</text>
</comment>
<dbReference type="InterPro" id="IPR046275">
    <property type="entry name" value="DUF6308"/>
</dbReference>
<dbReference type="EMBL" id="JACCAE010000001">
    <property type="protein sequence ID" value="NYF96906.1"/>
    <property type="molecule type" value="Genomic_DNA"/>
</dbReference>
<accession>A0A852VLF7</accession>
<evidence type="ECO:0000313" key="1">
    <source>
        <dbReference type="EMBL" id="NYF96906.1"/>
    </source>
</evidence>
<name>A0A852VLF7_9MICO</name>
<proteinExistence type="predicted"/>
<organism evidence="1 2">
    <name type="scientific">Janibacter cremeus</name>
    <dbReference type="NCBI Taxonomy" id="1285192"/>
    <lineage>
        <taxon>Bacteria</taxon>
        <taxon>Bacillati</taxon>
        <taxon>Actinomycetota</taxon>
        <taxon>Actinomycetes</taxon>
        <taxon>Micrococcales</taxon>
        <taxon>Intrasporangiaceae</taxon>
        <taxon>Janibacter</taxon>
    </lineage>
</organism>
<dbReference type="Proteomes" id="UP000554054">
    <property type="component" value="Unassembled WGS sequence"/>
</dbReference>
<reference evidence="1 2" key="1">
    <citation type="submission" date="2020-07" db="EMBL/GenBank/DDBJ databases">
        <title>Sequencing the genomes of 1000 actinobacteria strains.</title>
        <authorList>
            <person name="Klenk H.-P."/>
        </authorList>
    </citation>
    <scope>NUCLEOTIDE SEQUENCE [LARGE SCALE GENOMIC DNA]</scope>
    <source>
        <strain evidence="1 2">DSM 26154</strain>
    </source>
</reference>
<dbReference type="RefSeq" id="WP_185989904.1">
    <property type="nucleotide sequence ID" value="NZ_JACCAE010000001.1"/>
</dbReference>
<gene>
    <name evidence="1" type="ORF">BJY20_000298</name>
</gene>
<dbReference type="Pfam" id="PF19827">
    <property type="entry name" value="DUF6308"/>
    <property type="match status" value="1"/>
</dbReference>
<evidence type="ECO:0000313" key="2">
    <source>
        <dbReference type="Proteomes" id="UP000554054"/>
    </source>
</evidence>
<sequence>METISVGRVAVPIDKAKQWVREYTDPMRKAGKKPYAYPAYDAFVSGSASTELNDGDLLAPALLNSTPSVSAVYRFQEMQEDLQAALRAHPDRPLVAMAADAVTAKVRDLYQVLDDDRGRHGKRGQGGTTLSKILHRKHPQSLPLHDRWVRLCYVGSDAPVPTGRRSWADYMVRVTLAMREDLVQHQDALYALTEEVLGDTALTDLRLIDILAWTSQGVSPSN</sequence>
<protein>
    <submittedName>
        <fullName evidence="1">Uncharacterized protein</fullName>
    </submittedName>
</protein>
<dbReference type="AlphaFoldDB" id="A0A852VLF7"/>
<keyword evidence="2" id="KW-1185">Reference proteome</keyword>